<dbReference type="STRING" id="1266370.NITGR_610018"/>
<reference evidence="2 3" key="1">
    <citation type="journal article" date="2013" name="Front. Microbiol.">
        <title>The genome of Nitrospina gracilis illuminates the metabolism and evolution of the major marine nitrite oxidizer.</title>
        <authorList>
            <person name="Luecker S."/>
            <person name="Nowka B."/>
            <person name="Rattei T."/>
            <person name="Spieck E."/>
            <person name="and Daims H."/>
        </authorList>
    </citation>
    <scope>NUCLEOTIDE SEQUENCE [LARGE SCALE GENOMIC DNA]</scope>
    <source>
        <strain evidence="2 3">3/211</strain>
    </source>
</reference>
<protein>
    <submittedName>
        <fullName evidence="2">Uncharacterized protein</fullName>
    </submittedName>
</protein>
<sequence>MLTHQGIKGERTIRNRFRIARFLTGGILLTLFPTSLPAQAPESKSDQFVSQGLVSYDRAYKLDEDRNFILFQIRNDGVKTISHLFGWVYRYNEGPDEPADFQLVNNPHQSAILVEGGPHQSDKVAQWRFSLNVIVPEQGNERFILRISPKSVFYAHHEPVSAPTE</sequence>
<evidence type="ECO:0000313" key="2">
    <source>
        <dbReference type="EMBL" id="CCQ91260.1"/>
    </source>
</evidence>
<organism evidence="2 3">
    <name type="scientific">Nitrospina gracilis (strain 3/211)</name>
    <dbReference type="NCBI Taxonomy" id="1266370"/>
    <lineage>
        <taxon>Bacteria</taxon>
        <taxon>Pseudomonadati</taxon>
        <taxon>Nitrospinota/Tectimicrobiota group</taxon>
        <taxon>Nitrospinota</taxon>
        <taxon>Nitrospinia</taxon>
        <taxon>Nitrospinales</taxon>
        <taxon>Nitrospinaceae</taxon>
        <taxon>Nitrospina</taxon>
    </lineage>
</organism>
<dbReference type="Proteomes" id="UP000011704">
    <property type="component" value="Unassembled WGS sequence"/>
</dbReference>
<keyword evidence="3" id="KW-1185">Reference proteome</keyword>
<accession>M1Z0M2</accession>
<dbReference type="InParanoid" id="M1Z0M2"/>
<gene>
    <name evidence="2" type="ORF">NITGR_610018</name>
</gene>
<feature type="signal peptide" evidence="1">
    <location>
        <begin position="1"/>
        <end position="40"/>
    </location>
</feature>
<feature type="chain" id="PRO_5004019543" evidence="1">
    <location>
        <begin position="41"/>
        <end position="165"/>
    </location>
</feature>
<proteinExistence type="predicted"/>
<evidence type="ECO:0000313" key="3">
    <source>
        <dbReference type="Proteomes" id="UP000011704"/>
    </source>
</evidence>
<name>M1Z0M2_NITG3</name>
<dbReference type="HOGENOM" id="CLU_1609083_0_0_0"/>
<comment type="caution">
    <text evidence="2">The sequence shown here is derived from an EMBL/GenBank/DDBJ whole genome shotgun (WGS) entry which is preliminary data.</text>
</comment>
<keyword evidence="1" id="KW-0732">Signal</keyword>
<dbReference type="AlphaFoldDB" id="M1Z0M2"/>
<dbReference type="EMBL" id="CAQJ01000068">
    <property type="protein sequence ID" value="CCQ91260.1"/>
    <property type="molecule type" value="Genomic_DNA"/>
</dbReference>
<evidence type="ECO:0000256" key="1">
    <source>
        <dbReference type="SAM" id="SignalP"/>
    </source>
</evidence>